<protein>
    <submittedName>
        <fullName evidence="2">1558_t:CDS:1</fullName>
    </submittedName>
</protein>
<dbReference type="OrthoDB" id="10251809at2759"/>
<keyword evidence="3" id="KW-1185">Reference proteome</keyword>
<evidence type="ECO:0000313" key="2">
    <source>
        <dbReference type="EMBL" id="CAG8445292.1"/>
    </source>
</evidence>
<keyword evidence="1" id="KW-0812">Transmembrane</keyword>
<dbReference type="Proteomes" id="UP000789405">
    <property type="component" value="Unassembled WGS sequence"/>
</dbReference>
<accession>A0A9N8YNB0</accession>
<sequence>MKLQSIFCQFFTLYFGTILLVICQFVPASRYLQSSAIINNSRWYFFGGEIENNGGNNNDSNEVFYLKLSKSFYTDSPSWVKEETGSPLANVFSTSYVYPDNSSVLIIGGVMVDPMTQGAAPNSSAIYKYNLNDSSWEVPKITGIDNFAVCGGLQSITDNTGRVFLYGGMQNYSGLICNKMSILFINKMSWLTINLTTSRVGYTATLDKSGNITYIGGRSMPNFNSNSYVSMKEVCFLY</sequence>
<dbReference type="Gene3D" id="2.130.10.80">
    <property type="entry name" value="Galactose oxidase/kelch, beta-propeller"/>
    <property type="match status" value="1"/>
</dbReference>
<dbReference type="Pfam" id="PF24681">
    <property type="entry name" value="Kelch_KLHDC2_KLHL20_DRC7"/>
    <property type="match status" value="1"/>
</dbReference>
<reference evidence="2" key="1">
    <citation type="submission" date="2021-06" db="EMBL/GenBank/DDBJ databases">
        <authorList>
            <person name="Kallberg Y."/>
            <person name="Tangrot J."/>
            <person name="Rosling A."/>
        </authorList>
    </citation>
    <scope>NUCLEOTIDE SEQUENCE</scope>
    <source>
        <strain evidence="2">MA453B</strain>
    </source>
</reference>
<keyword evidence="1" id="KW-0472">Membrane</keyword>
<proteinExistence type="predicted"/>
<dbReference type="InterPro" id="IPR011043">
    <property type="entry name" value="Gal_Oxase/kelch_b-propeller"/>
</dbReference>
<dbReference type="SUPFAM" id="SSF50965">
    <property type="entry name" value="Galactose oxidase, central domain"/>
    <property type="match status" value="1"/>
</dbReference>
<keyword evidence="1" id="KW-1133">Transmembrane helix</keyword>
<gene>
    <name evidence="2" type="ORF">DERYTH_LOCUS156</name>
</gene>
<organism evidence="2 3">
    <name type="scientific">Dentiscutata erythropus</name>
    <dbReference type="NCBI Taxonomy" id="1348616"/>
    <lineage>
        <taxon>Eukaryota</taxon>
        <taxon>Fungi</taxon>
        <taxon>Fungi incertae sedis</taxon>
        <taxon>Mucoromycota</taxon>
        <taxon>Glomeromycotina</taxon>
        <taxon>Glomeromycetes</taxon>
        <taxon>Diversisporales</taxon>
        <taxon>Gigasporaceae</taxon>
        <taxon>Dentiscutata</taxon>
    </lineage>
</organism>
<dbReference type="EMBL" id="CAJVPY010000029">
    <property type="protein sequence ID" value="CAG8445292.1"/>
    <property type="molecule type" value="Genomic_DNA"/>
</dbReference>
<dbReference type="InterPro" id="IPR037293">
    <property type="entry name" value="Gal_Oxidase_central_sf"/>
</dbReference>
<evidence type="ECO:0000313" key="3">
    <source>
        <dbReference type="Proteomes" id="UP000789405"/>
    </source>
</evidence>
<name>A0A9N8YNB0_9GLOM</name>
<feature type="transmembrane region" description="Helical" evidence="1">
    <location>
        <begin position="12"/>
        <end position="32"/>
    </location>
</feature>
<dbReference type="AlphaFoldDB" id="A0A9N8YNB0"/>
<comment type="caution">
    <text evidence="2">The sequence shown here is derived from an EMBL/GenBank/DDBJ whole genome shotgun (WGS) entry which is preliminary data.</text>
</comment>
<evidence type="ECO:0000256" key="1">
    <source>
        <dbReference type="SAM" id="Phobius"/>
    </source>
</evidence>